<keyword evidence="3" id="KW-0547">Nucleotide-binding</keyword>
<dbReference type="OrthoDB" id="9806127at2"/>
<dbReference type="Gene3D" id="1.20.1560.10">
    <property type="entry name" value="ABC transporter type 1, transmembrane domain"/>
    <property type="match status" value="1"/>
</dbReference>
<feature type="transmembrane region" description="Helical" evidence="7">
    <location>
        <begin position="140"/>
        <end position="160"/>
    </location>
</feature>
<dbReference type="RefSeq" id="WP_039348618.1">
    <property type="nucleotide sequence ID" value="NZ_PGEZ01000001.1"/>
</dbReference>
<evidence type="ECO:0000256" key="7">
    <source>
        <dbReference type="SAM" id="Phobius"/>
    </source>
</evidence>
<evidence type="ECO:0000256" key="3">
    <source>
        <dbReference type="ARBA" id="ARBA00022741"/>
    </source>
</evidence>
<dbReference type="Pfam" id="PF00664">
    <property type="entry name" value="ABC_membrane"/>
    <property type="match status" value="1"/>
</dbReference>
<evidence type="ECO:0000313" key="11">
    <source>
        <dbReference type="Proteomes" id="UP000230842"/>
    </source>
</evidence>
<dbReference type="NCBIfam" id="TIGR02857">
    <property type="entry name" value="CydD"/>
    <property type="match status" value="1"/>
</dbReference>
<dbReference type="InterPro" id="IPR011527">
    <property type="entry name" value="ABC1_TM_dom"/>
</dbReference>
<name>A0A0B2BGS8_9ACTN</name>
<dbReference type="GO" id="GO:0042883">
    <property type="term" value="P:cysteine transport"/>
    <property type="evidence" value="ECO:0007669"/>
    <property type="project" value="InterPro"/>
</dbReference>
<feature type="domain" description="ABC transporter" evidence="8">
    <location>
        <begin position="329"/>
        <end position="555"/>
    </location>
</feature>
<dbReference type="PANTHER" id="PTHR24221:SF590">
    <property type="entry name" value="COMPONENT LINKED WITH THE ASSEMBLY OF CYTOCHROME' TRANSPORT TRANSMEMBRANE ATP-BINDING PROTEIN ABC TRANSPORTER CYDD-RELATED"/>
    <property type="match status" value="1"/>
</dbReference>
<keyword evidence="4 10" id="KW-0067">ATP-binding</keyword>
<dbReference type="InterPro" id="IPR003439">
    <property type="entry name" value="ABC_transporter-like_ATP-bd"/>
</dbReference>
<gene>
    <name evidence="10" type="ORF">CLV56_0599</name>
</gene>
<dbReference type="PROSITE" id="PS50893">
    <property type="entry name" value="ABC_TRANSPORTER_2"/>
    <property type="match status" value="1"/>
</dbReference>
<dbReference type="InterPro" id="IPR036640">
    <property type="entry name" value="ABC1_TM_sf"/>
</dbReference>
<keyword evidence="6 7" id="KW-0472">Membrane</keyword>
<dbReference type="CDD" id="cd18584">
    <property type="entry name" value="ABC_6TM_AarD_CydD"/>
    <property type="match status" value="1"/>
</dbReference>
<evidence type="ECO:0000259" key="9">
    <source>
        <dbReference type="PROSITE" id="PS50929"/>
    </source>
</evidence>
<keyword evidence="2 7" id="KW-0812">Transmembrane</keyword>
<dbReference type="GO" id="GO:0005524">
    <property type="term" value="F:ATP binding"/>
    <property type="evidence" value="ECO:0007669"/>
    <property type="project" value="UniProtKB-KW"/>
</dbReference>
<dbReference type="SUPFAM" id="SSF90123">
    <property type="entry name" value="ABC transporter transmembrane region"/>
    <property type="match status" value="1"/>
</dbReference>
<sequence length="557" mass="57896">MTDRRPLDPRLVRRSAAVRRYVVAAVALATLSAGTVVASSWLIADVVSRGFDGEGVTDTVTALLAALALALGARAVLGWVQTVVAARASVRVKADLRAEIVDRALAAEPAPAGRAAPTSTALATLLGPGLDKLDPYFARFLPQLFLAATVPLTVVVAIAFADPLSAVTIAVTLPLVIVFLALVGQLTRERTERRWRSLVRLSHHFADVLDGLVVLKVFGRSANQTEGLARVGDRNRTTTMSALRTAFLSSFVLELVATISVALVAVSIGLRIVHGEMALVTGLFVLVLAPEAYLPVRQVGTHFHDSAEGRAVADDAFAVLEGPRPARSVRPPDLSRARVVVASLTVAYPDRAAPALDGLDLTVRPGAFVAVTGPSGCGKSTLIDVLLGFVRPTGGRVSIVPDDADGPDVDLADVDLAAWRSQIAWVPQVPVLLAGTVGSNVALGAPDATATDVAAALRDVGADDLAPTRPVVEAGADLSAGQVRRVALARALLRVRSGGGRLLLLDEPTAGLDSEREQHAVDAVRAAGATVLVVAHRAAFVDAADTVVELAVPAVPR</sequence>
<evidence type="ECO:0000256" key="4">
    <source>
        <dbReference type="ARBA" id="ARBA00022840"/>
    </source>
</evidence>
<feature type="transmembrane region" description="Helical" evidence="7">
    <location>
        <begin position="21"/>
        <end position="43"/>
    </location>
</feature>
<keyword evidence="11" id="KW-1185">Reference proteome</keyword>
<feature type="transmembrane region" description="Helical" evidence="7">
    <location>
        <begin position="166"/>
        <end position="186"/>
    </location>
</feature>
<dbReference type="SMART" id="SM00382">
    <property type="entry name" value="AAA"/>
    <property type="match status" value="1"/>
</dbReference>
<dbReference type="GO" id="GO:0140359">
    <property type="term" value="F:ABC-type transporter activity"/>
    <property type="evidence" value="ECO:0007669"/>
    <property type="project" value="InterPro"/>
</dbReference>
<comment type="subcellular location">
    <subcellularLocation>
        <location evidence="1">Cell membrane</location>
        <topology evidence="1">Multi-pass membrane protein</topology>
    </subcellularLocation>
</comment>
<dbReference type="Gene3D" id="3.40.50.300">
    <property type="entry name" value="P-loop containing nucleotide triphosphate hydrolases"/>
    <property type="match status" value="1"/>
</dbReference>
<keyword evidence="5 7" id="KW-1133">Transmembrane helix</keyword>
<evidence type="ECO:0000256" key="1">
    <source>
        <dbReference type="ARBA" id="ARBA00004651"/>
    </source>
</evidence>
<organism evidence="10 11">
    <name type="scientific">Mumia flava</name>
    <dbReference type="NCBI Taxonomy" id="1348852"/>
    <lineage>
        <taxon>Bacteria</taxon>
        <taxon>Bacillati</taxon>
        <taxon>Actinomycetota</taxon>
        <taxon>Actinomycetes</taxon>
        <taxon>Propionibacteriales</taxon>
        <taxon>Nocardioidaceae</taxon>
        <taxon>Mumia</taxon>
    </lineage>
</organism>
<evidence type="ECO:0000313" key="10">
    <source>
        <dbReference type="EMBL" id="PJJ56393.1"/>
    </source>
</evidence>
<dbReference type="AlphaFoldDB" id="A0A0B2BGS8"/>
<evidence type="ECO:0000256" key="6">
    <source>
        <dbReference type="ARBA" id="ARBA00023136"/>
    </source>
</evidence>
<dbReference type="InterPro" id="IPR003593">
    <property type="entry name" value="AAA+_ATPase"/>
</dbReference>
<protein>
    <submittedName>
        <fullName evidence="10">ATP-binding cassette subfamily C protein CydD</fullName>
    </submittedName>
</protein>
<accession>A0A0B2BGS8</accession>
<dbReference type="InterPro" id="IPR014216">
    <property type="entry name" value="ABC_transptr_CydD"/>
</dbReference>
<dbReference type="PROSITE" id="PS50929">
    <property type="entry name" value="ABC_TM1F"/>
    <property type="match status" value="1"/>
</dbReference>
<evidence type="ECO:0000256" key="5">
    <source>
        <dbReference type="ARBA" id="ARBA00022989"/>
    </source>
</evidence>
<feature type="domain" description="ABC transmembrane type-1" evidence="9">
    <location>
        <begin position="23"/>
        <end position="308"/>
    </location>
</feature>
<evidence type="ECO:0000259" key="8">
    <source>
        <dbReference type="PROSITE" id="PS50893"/>
    </source>
</evidence>
<proteinExistence type="predicted"/>
<dbReference type="InterPro" id="IPR039421">
    <property type="entry name" value="Type_1_exporter"/>
</dbReference>
<dbReference type="SUPFAM" id="SSF52540">
    <property type="entry name" value="P-loop containing nucleoside triphosphate hydrolases"/>
    <property type="match status" value="1"/>
</dbReference>
<dbReference type="CDD" id="cd03228">
    <property type="entry name" value="ABCC_MRP_Like"/>
    <property type="match status" value="1"/>
</dbReference>
<dbReference type="GO" id="GO:0005886">
    <property type="term" value="C:plasma membrane"/>
    <property type="evidence" value="ECO:0007669"/>
    <property type="project" value="UniProtKB-SubCell"/>
</dbReference>
<reference evidence="10 11" key="1">
    <citation type="submission" date="2017-11" db="EMBL/GenBank/DDBJ databases">
        <title>Genomic Encyclopedia of Archaeal and Bacterial Type Strains, Phase II (KMG-II): From Individual Species to Whole Genera.</title>
        <authorList>
            <person name="Goeker M."/>
        </authorList>
    </citation>
    <scope>NUCLEOTIDE SEQUENCE [LARGE SCALE GENOMIC DNA]</scope>
    <source>
        <strain evidence="10 11">DSM 27763</strain>
    </source>
</reference>
<evidence type="ECO:0000256" key="2">
    <source>
        <dbReference type="ARBA" id="ARBA00022692"/>
    </source>
</evidence>
<dbReference type="InterPro" id="IPR027417">
    <property type="entry name" value="P-loop_NTPase"/>
</dbReference>
<comment type="caution">
    <text evidence="10">The sequence shown here is derived from an EMBL/GenBank/DDBJ whole genome shotgun (WGS) entry which is preliminary data.</text>
</comment>
<dbReference type="EMBL" id="PGEZ01000001">
    <property type="protein sequence ID" value="PJJ56393.1"/>
    <property type="molecule type" value="Genomic_DNA"/>
</dbReference>
<dbReference type="Pfam" id="PF00005">
    <property type="entry name" value="ABC_tran"/>
    <property type="match status" value="1"/>
</dbReference>
<feature type="transmembrane region" description="Helical" evidence="7">
    <location>
        <begin position="63"/>
        <end position="86"/>
    </location>
</feature>
<dbReference type="PANTHER" id="PTHR24221">
    <property type="entry name" value="ATP-BINDING CASSETTE SUB-FAMILY B"/>
    <property type="match status" value="1"/>
</dbReference>
<feature type="transmembrane region" description="Helical" evidence="7">
    <location>
        <begin position="246"/>
        <end position="272"/>
    </location>
</feature>
<dbReference type="Proteomes" id="UP000230842">
    <property type="component" value="Unassembled WGS sequence"/>
</dbReference>
<dbReference type="GO" id="GO:0016887">
    <property type="term" value="F:ATP hydrolysis activity"/>
    <property type="evidence" value="ECO:0007669"/>
    <property type="project" value="InterPro"/>
</dbReference>